<dbReference type="SUPFAM" id="SSF56731">
    <property type="entry name" value="DNA primase core"/>
    <property type="match status" value="1"/>
</dbReference>
<accession>I4BI78</accession>
<organism evidence="4 5">
    <name type="scientific">Mycolicibacterium chubuense (strain NBB4)</name>
    <name type="common">Mycobacterium chubuense</name>
    <dbReference type="NCBI Taxonomy" id="710421"/>
    <lineage>
        <taxon>Bacteria</taxon>
        <taxon>Bacillati</taxon>
        <taxon>Actinomycetota</taxon>
        <taxon>Actinomycetes</taxon>
        <taxon>Mycobacteriales</taxon>
        <taxon>Mycobacteriaceae</taxon>
        <taxon>Mycolicibacterium</taxon>
    </lineage>
</organism>
<gene>
    <name evidence="4" type="ordered locus">Mycch_2202</name>
</gene>
<feature type="region of interest" description="Disordered" evidence="1">
    <location>
        <begin position="80"/>
        <end position="105"/>
    </location>
</feature>
<name>I4BI78_MYCCN</name>
<dbReference type="Pfam" id="PF13362">
    <property type="entry name" value="Toprim_3"/>
    <property type="match status" value="1"/>
</dbReference>
<evidence type="ECO:0000259" key="2">
    <source>
        <dbReference type="Pfam" id="PF12307"/>
    </source>
</evidence>
<dbReference type="Pfam" id="PF12307">
    <property type="entry name" value="DUF3631"/>
    <property type="match status" value="1"/>
</dbReference>
<dbReference type="InterPro" id="IPR022081">
    <property type="entry name" value="DUF3631"/>
</dbReference>
<dbReference type="InterPro" id="IPR034154">
    <property type="entry name" value="TOPRIM_DnaG/twinkle"/>
</dbReference>
<dbReference type="KEGG" id="mcb:Mycch_2202"/>
<feature type="compositionally biased region" description="Basic and acidic residues" evidence="1">
    <location>
        <begin position="86"/>
        <end position="99"/>
    </location>
</feature>
<feature type="region of interest" description="Disordered" evidence="1">
    <location>
        <begin position="569"/>
        <end position="615"/>
    </location>
</feature>
<evidence type="ECO:0000313" key="5">
    <source>
        <dbReference type="Proteomes" id="UP000006057"/>
    </source>
</evidence>
<proteinExistence type="predicted"/>
<keyword evidence="5" id="KW-1185">Reference proteome</keyword>
<dbReference type="Proteomes" id="UP000006057">
    <property type="component" value="Chromosome"/>
</dbReference>
<feature type="domain" description="DUF3631" evidence="2">
    <location>
        <begin position="391"/>
        <end position="566"/>
    </location>
</feature>
<dbReference type="AlphaFoldDB" id="I4BI78"/>
<reference evidence="4 5" key="1">
    <citation type="submission" date="2012-06" db="EMBL/GenBank/DDBJ databases">
        <title>Complete sequence of chromosome of Mycobacterium chubuense NBB4.</title>
        <authorList>
            <consortium name="US DOE Joint Genome Institute"/>
            <person name="Lucas S."/>
            <person name="Han J."/>
            <person name="Lapidus A."/>
            <person name="Cheng J.-F."/>
            <person name="Goodwin L."/>
            <person name="Pitluck S."/>
            <person name="Peters L."/>
            <person name="Mikhailova N."/>
            <person name="Teshima H."/>
            <person name="Detter J.C."/>
            <person name="Han C."/>
            <person name="Tapia R."/>
            <person name="Land M."/>
            <person name="Hauser L."/>
            <person name="Kyrpides N."/>
            <person name="Ivanova N."/>
            <person name="Pagani I."/>
            <person name="Mattes T."/>
            <person name="Holmes A."/>
            <person name="Rutledge P."/>
            <person name="Paulsen I."/>
            <person name="Coleman N."/>
            <person name="Woyke T."/>
        </authorList>
    </citation>
    <scope>NUCLEOTIDE SEQUENCE [LARGE SCALE GENOMIC DNA]</scope>
    <source>
        <strain evidence="4 5">NBB4</strain>
    </source>
</reference>
<dbReference type="EMBL" id="CP003053">
    <property type="protein sequence ID" value="AFM16985.1"/>
    <property type="molecule type" value="Genomic_DNA"/>
</dbReference>
<dbReference type="PATRIC" id="fig|710421.3.peg.2201"/>
<dbReference type="STRING" id="710421.Mycch_2202"/>
<dbReference type="HOGENOM" id="CLU_387232_0_0_11"/>
<dbReference type="Gene3D" id="3.40.1360.10">
    <property type="match status" value="1"/>
</dbReference>
<sequence>MGAAFDRVCAAFRDNGLTVIERSGGRADAQAPGHSAADRSVTLRAIEDRVLMHCHAGEQLDDVLAAVGLQMRDLFDDPKGSTYRYPDGREVHRSPDKTFRQSGNTKGRSLFRADRIGDAETVHVVEGEQDVLAVEAAGGFAVCSAQGAGKAHLFDWEPLRGKSVVIVADRDKPGRDHANKVAETLRGVARSVRIVEAAVGKDAADHIAAGKALDEFVRDEIDGAELLDDVRAALTKYVVLPDRHAANAVTLWIAATHTLPAFEVAPRLVASSPQKRCGKSRLLDVIGGTCHNPLMTVNATVPALFRSIGGEHPPTLIVDEADTIFGSKKVAENNEDFRALLNAGHQRGRPALRCVGPQQTPTEFPTFAMAVLAGIGAMPDTITDRAVNITMRRRAGGETVSQFRSRRDGPILAALRDRLAAWAATQLDALSRAEPAMPVEDRAADTWEPLIAVADAAGGRWPELARAACTALVNAAAEDDEDANLGTLLLTDIREVFTSTHRTFIPSPELCSELRKITDSPWQTFDLTPNALAYRLREYKIKTKHNAAGSQRGYRIEAFEDAFHRYLRPTPSEAVRPSETQVNSGGAPDGSDALTVRPSDTRQVENSTSPAVLTPLTLSDGYSAENGSTRCGFQASPPCFHCDKPVPDRQRDDHRRFVCPSCRRETA</sequence>
<dbReference type="CDD" id="cd01029">
    <property type="entry name" value="TOPRIM_primases"/>
    <property type="match status" value="1"/>
</dbReference>
<protein>
    <submittedName>
        <fullName evidence="4">DNA primase</fullName>
    </submittedName>
</protein>
<evidence type="ECO:0000259" key="3">
    <source>
        <dbReference type="Pfam" id="PF13362"/>
    </source>
</evidence>
<evidence type="ECO:0000256" key="1">
    <source>
        <dbReference type="SAM" id="MobiDB-lite"/>
    </source>
</evidence>
<dbReference type="InterPro" id="IPR006171">
    <property type="entry name" value="TOPRIM_dom"/>
</dbReference>
<dbReference type="eggNOG" id="COG0464">
    <property type="taxonomic scope" value="Bacteria"/>
</dbReference>
<evidence type="ECO:0000313" key="4">
    <source>
        <dbReference type="EMBL" id="AFM16985.1"/>
    </source>
</evidence>
<feature type="domain" description="Toprim" evidence="3">
    <location>
        <begin position="122"/>
        <end position="208"/>
    </location>
</feature>
<dbReference type="eggNOG" id="COG0358">
    <property type="taxonomic scope" value="Bacteria"/>
</dbReference>